<keyword evidence="4 6" id="KW-0808">Transferase</keyword>
<dbReference type="Gene3D" id="3.40.50.150">
    <property type="entry name" value="Vaccinia Virus protein VP39"/>
    <property type="match status" value="1"/>
</dbReference>
<dbReference type="PANTHER" id="PTHR43648">
    <property type="entry name" value="ELECTRON TRANSFER FLAVOPROTEIN BETA SUBUNIT LYSINE METHYLTRANSFERASE"/>
    <property type="match status" value="1"/>
</dbReference>
<organism evidence="7 8">
    <name type="scientific">candidate division GN15 bacterium</name>
    <dbReference type="NCBI Taxonomy" id="2072418"/>
    <lineage>
        <taxon>Bacteria</taxon>
        <taxon>candidate division GN15</taxon>
    </lineage>
</organism>
<evidence type="ECO:0000313" key="8">
    <source>
        <dbReference type="Proteomes" id="UP000250918"/>
    </source>
</evidence>
<dbReference type="HAMAP" id="MF_00735">
    <property type="entry name" value="Methyltr_PrmA"/>
    <property type="match status" value="1"/>
</dbReference>
<dbReference type="InterPro" id="IPR029063">
    <property type="entry name" value="SAM-dependent_MTases_sf"/>
</dbReference>
<dbReference type="SUPFAM" id="SSF53335">
    <property type="entry name" value="S-adenosyl-L-methionine-dependent methyltransferases"/>
    <property type="match status" value="1"/>
</dbReference>
<gene>
    <name evidence="6" type="primary">prmA</name>
    <name evidence="7" type="ORF">C3F09_00215</name>
</gene>
<reference evidence="7 8" key="1">
    <citation type="journal article" date="2018" name="ISME J.">
        <title>A methanotrophic archaeon couples anaerobic oxidation of methane to Fe(III) reduction.</title>
        <authorList>
            <person name="Cai C."/>
            <person name="Leu A.O."/>
            <person name="Xie G.J."/>
            <person name="Guo J."/>
            <person name="Feng Y."/>
            <person name="Zhao J.X."/>
            <person name="Tyson G.W."/>
            <person name="Yuan Z."/>
            <person name="Hu S."/>
        </authorList>
    </citation>
    <scope>NUCLEOTIDE SEQUENCE [LARGE SCALE GENOMIC DNA]</scope>
    <source>
        <strain evidence="7">FeB_12</strain>
    </source>
</reference>
<comment type="catalytic activity">
    <reaction evidence="6">
        <text>L-lysyl-[protein] + 3 S-adenosyl-L-methionine = N(6),N(6),N(6)-trimethyl-L-lysyl-[protein] + 3 S-adenosyl-L-homocysteine + 3 H(+)</text>
        <dbReference type="Rhea" id="RHEA:54192"/>
        <dbReference type="Rhea" id="RHEA-COMP:9752"/>
        <dbReference type="Rhea" id="RHEA-COMP:13826"/>
        <dbReference type="ChEBI" id="CHEBI:15378"/>
        <dbReference type="ChEBI" id="CHEBI:29969"/>
        <dbReference type="ChEBI" id="CHEBI:57856"/>
        <dbReference type="ChEBI" id="CHEBI:59789"/>
        <dbReference type="ChEBI" id="CHEBI:61961"/>
    </reaction>
</comment>
<dbReference type="GO" id="GO:0032259">
    <property type="term" value="P:methylation"/>
    <property type="evidence" value="ECO:0007669"/>
    <property type="project" value="UniProtKB-KW"/>
</dbReference>
<feature type="binding site" evidence="6">
    <location>
        <position position="163"/>
    </location>
    <ligand>
        <name>S-adenosyl-L-methionine</name>
        <dbReference type="ChEBI" id="CHEBI:59789"/>
    </ligand>
</feature>
<dbReference type="Proteomes" id="UP000250918">
    <property type="component" value="Unassembled WGS sequence"/>
</dbReference>
<comment type="caution">
    <text evidence="7">The sequence shown here is derived from an EMBL/GenBank/DDBJ whole genome shotgun (WGS) entry which is preliminary data.</text>
</comment>
<dbReference type="AlphaFoldDB" id="A0A855X4R0"/>
<dbReference type="InterPro" id="IPR004498">
    <property type="entry name" value="Ribosomal_PrmA_MeTrfase"/>
</dbReference>
<dbReference type="GO" id="GO:0008276">
    <property type="term" value="F:protein methyltransferase activity"/>
    <property type="evidence" value="ECO:0007669"/>
    <property type="project" value="UniProtKB-UniRule"/>
</dbReference>
<evidence type="ECO:0000256" key="3">
    <source>
        <dbReference type="ARBA" id="ARBA00022603"/>
    </source>
</evidence>
<comment type="similarity">
    <text evidence="1 6">Belongs to the methyltransferase superfamily. PrmA family.</text>
</comment>
<sequence>MPEQQPQEYIEARVDIPREYADAVCNFVIENIANGIVLEEEDDSPTVGIQFYVDEARAGYREQLNLYVASILVDSGLTPPTISERRVKNLEWIEEYRASVKPIRIADDVVVRPPWHDPLPNTRYDIIVEPRMAFGTGSHETTRSCLKIIRERFQPGMRFLDLGTGSGILSILAARMGAVYVKAIDYDLAAVQNAKENCAINNVSTPCDILFGSVEKCEWDEPYDFVAANIIKSTILPMLNTLVKLTRSSGTLMLSGLLTQDEEEVSAALRQLGEADFTILADNKWLTYAVKKR</sequence>
<protein>
    <recommendedName>
        <fullName evidence="6">Ribosomal protein L11 methyltransferase</fullName>
        <shortName evidence="6">L11 Mtase</shortName>
        <ecNumber evidence="6">2.1.1.-</ecNumber>
    </recommendedName>
</protein>
<dbReference type="EMBL" id="PQAP01000001">
    <property type="protein sequence ID" value="PWB76428.1"/>
    <property type="molecule type" value="Genomic_DNA"/>
</dbReference>
<evidence type="ECO:0000256" key="4">
    <source>
        <dbReference type="ARBA" id="ARBA00022679"/>
    </source>
</evidence>
<evidence type="ECO:0000313" key="7">
    <source>
        <dbReference type="EMBL" id="PWB76428.1"/>
    </source>
</evidence>
<accession>A0A855X4R0</accession>
<name>A0A855X4R0_9BACT</name>
<dbReference type="GO" id="GO:0005737">
    <property type="term" value="C:cytoplasm"/>
    <property type="evidence" value="ECO:0007669"/>
    <property type="project" value="UniProtKB-SubCell"/>
</dbReference>
<evidence type="ECO:0000256" key="5">
    <source>
        <dbReference type="ARBA" id="ARBA00022691"/>
    </source>
</evidence>
<evidence type="ECO:0000256" key="6">
    <source>
        <dbReference type="HAMAP-Rule" id="MF_00735"/>
    </source>
</evidence>
<dbReference type="EC" id="2.1.1.-" evidence="6"/>
<dbReference type="Pfam" id="PF06325">
    <property type="entry name" value="PrmA"/>
    <property type="match status" value="1"/>
</dbReference>
<dbReference type="InterPro" id="IPR050078">
    <property type="entry name" value="Ribosomal_L11_MeTrfase_PrmA"/>
</dbReference>
<keyword evidence="2 6" id="KW-0963">Cytoplasm</keyword>
<dbReference type="PANTHER" id="PTHR43648:SF1">
    <property type="entry name" value="ELECTRON TRANSFER FLAVOPROTEIN BETA SUBUNIT LYSINE METHYLTRANSFERASE"/>
    <property type="match status" value="1"/>
</dbReference>
<comment type="subcellular location">
    <subcellularLocation>
        <location evidence="6">Cytoplasm</location>
    </subcellularLocation>
</comment>
<keyword evidence="5 6" id="KW-0949">S-adenosyl-L-methionine</keyword>
<proteinExistence type="inferred from homology"/>
<dbReference type="CDD" id="cd02440">
    <property type="entry name" value="AdoMet_MTases"/>
    <property type="match status" value="1"/>
</dbReference>
<evidence type="ECO:0000256" key="1">
    <source>
        <dbReference type="ARBA" id="ARBA00009741"/>
    </source>
</evidence>
<feature type="binding site" evidence="6">
    <location>
        <position position="229"/>
    </location>
    <ligand>
        <name>S-adenosyl-L-methionine</name>
        <dbReference type="ChEBI" id="CHEBI:59789"/>
    </ligand>
</feature>
<feature type="binding site" evidence="6">
    <location>
        <position position="185"/>
    </location>
    <ligand>
        <name>S-adenosyl-L-methionine</name>
        <dbReference type="ChEBI" id="CHEBI:59789"/>
    </ligand>
</feature>
<keyword evidence="3 6" id="KW-0489">Methyltransferase</keyword>
<comment type="function">
    <text evidence="6">Methylates ribosomal protein L11.</text>
</comment>
<feature type="binding site" evidence="6">
    <location>
        <position position="142"/>
    </location>
    <ligand>
        <name>S-adenosyl-L-methionine</name>
        <dbReference type="ChEBI" id="CHEBI:59789"/>
    </ligand>
</feature>
<evidence type="ECO:0000256" key="2">
    <source>
        <dbReference type="ARBA" id="ARBA00022490"/>
    </source>
</evidence>